<dbReference type="EMBL" id="MPUH01002090">
    <property type="protein sequence ID" value="OMJ65514.1"/>
    <property type="molecule type" value="Genomic_DNA"/>
</dbReference>
<organism evidence="3 4">
    <name type="scientific">Stentor coeruleus</name>
    <dbReference type="NCBI Taxonomy" id="5963"/>
    <lineage>
        <taxon>Eukaryota</taxon>
        <taxon>Sar</taxon>
        <taxon>Alveolata</taxon>
        <taxon>Ciliophora</taxon>
        <taxon>Postciliodesmatophora</taxon>
        <taxon>Heterotrichea</taxon>
        <taxon>Heterotrichida</taxon>
        <taxon>Stentoridae</taxon>
        <taxon>Stentor</taxon>
    </lineage>
</organism>
<gene>
    <name evidence="3" type="ORF">SteCoe_38079</name>
</gene>
<feature type="region of interest" description="Disordered" evidence="2">
    <location>
        <begin position="1"/>
        <end position="21"/>
    </location>
</feature>
<evidence type="ECO:0000256" key="1">
    <source>
        <dbReference type="SAM" id="Coils"/>
    </source>
</evidence>
<dbReference type="InterPro" id="IPR013083">
    <property type="entry name" value="Znf_RING/FYVE/PHD"/>
</dbReference>
<reference evidence="3 4" key="1">
    <citation type="submission" date="2016-11" db="EMBL/GenBank/DDBJ databases">
        <title>The macronuclear genome of Stentor coeruleus: a giant cell with tiny introns.</title>
        <authorList>
            <person name="Slabodnick M."/>
            <person name="Ruby J.G."/>
            <person name="Reiff S.B."/>
            <person name="Swart E.C."/>
            <person name="Gosai S."/>
            <person name="Prabakaran S."/>
            <person name="Witkowska E."/>
            <person name="Larue G.E."/>
            <person name="Fisher S."/>
            <person name="Freeman R.M."/>
            <person name="Gunawardena J."/>
            <person name="Chu W."/>
            <person name="Stover N.A."/>
            <person name="Gregory B.D."/>
            <person name="Nowacki M."/>
            <person name="Derisi J."/>
            <person name="Roy S.W."/>
            <person name="Marshall W.F."/>
            <person name="Sood P."/>
        </authorList>
    </citation>
    <scope>NUCLEOTIDE SEQUENCE [LARGE SCALE GENOMIC DNA]</scope>
    <source>
        <strain evidence="3">WM001</strain>
    </source>
</reference>
<evidence type="ECO:0000313" key="4">
    <source>
        <dbReference type="Proteomes" id="UP000187209"/>
    </source>
</evidence>
<proteinExistence type="predicted"/>
<sequence length="640" mass="74725">MDKSPRQFSFHSTLSKTPRTTKIGVRTNSQVLPLLQNSNFTVTSLRQSLQLEESKSSSRFPTKTSLSLHIPQSPTSPDSRMQGQTFSDLAKPMKNDKEPRQSLDKMRKSENNLKTLNMAENAYKQLSLLYQELELLQLTESDITMMKKSYFSEEYEEKYIKNKTLEILDEKTERKGRSNSGVMGKSSFLNKFWEMQSFYNEEESLWAKEQSTMKIESGENVEILKNRIDELTKKCESLEKVYSNDNSSIKRQLEAKNKEFNILHSQHEELALEFETLSKKHEICLKNLLENDKKHLKDIEEYKDQLKKAFDDMYQAKLEVKQTFEYMRKNNSLTKEKEEKISMFKTQIAELSSLNEKYVSELFDLRTALKSCEASLESEKERSLSLEKNLQELKKIASENAILKQSLKNATENLNFVDSAYKNLQISYSKSQQKAIEAEAILKSTIEKLKKTQIQPQPEVQKLRRFQTMTSSSDALTFDNTQKLNQKTTMLEETLQNLHFINEKQAKDLLYNKKVIDEKNTIISQLEKKLSNCLEQNNQEIRKNVLKEVQKFLEEYKRDVKKLADTTKCRTCIKESVRLVLWPCGADMCRRTLSFEDKCPDCEYPIKSADMKMFKGLMKEFKNAYLASEEVKTEVRGIYN</sequence>
<evidence type="ECO:0000256" key="2">
    <source>
        <dbReference type="SAM" id="MobiDB-lite"/>
    </source>
</evidence>
<feature type="compositionally biased region" description="Basic and acidic residues" evidence="2">
    <location>
        <begin position="91"/>
        <end position="104"/>
    </location>
</feature>
<dbReference type="AlphaFoldDB" id="A0A1R2ALZ8"/>
<evidence type="ECO:0000313" key="3">
    <source>
        <dbReference type="EMBL" id="OMJ65514.1"/>
    </source>
</evidence>
<comment type="caution">
    <text evidence="3">The sequence shown here is derived from an EMBL/GenBank/DDBJ whole genome shotgun (WGS) entry which is preliminary data.</text>
</comment>
<protein>
    <submittedName>
        <fullName evidence="3">Uncharacterized protein</fullName>
    </submittedName>
</protein>
<accession>A0A1R2ALZ8</accession>
<feature type="coiled-coil region" evidence="1">
    <location>
        <begin position="369"/>
        <end position="413"/>
    </location>
</feature>
<feature type="compositionally biased region" description="Polar residues" evidence="2">
    <location>
        <begin position="60"/>
        <end position="87"/>
    </location>
</feature>
<dbReference type="Proteomes" id="UP000187209">
    <property type="component" value="Unassembled WGS sequence"/>
</dbReference>
<feature type="coiled-coil region" evidence="1">
    <location>
        <begin position="214"/>
        <end position="319"/>
    </location>
</feature>
<dbReference type="OrthoDB" id="10255522at2759"/>
<keyword evidence="1" id="KW-0175">Coiled coil</keyword>
<keyword evidence="4" id="KW-1185">Reference proteome</keyword>
<feature type="coiled-coil region" evidence="1">
    <location>
        <begin position="516"/>
        <end position="566"/>
    </location>
</feature>
<feature type="region of interest" description="Disordered" evidence="2">
    <location>
        <begin position="51"/>
        <end position="104"/>
    </location>
</feature>
<dbReference type="Gene3D" id="3.30.40.10">
    <property type="entry name" value="Zinc/RING finger domain, C3HC4 (zinc finger)"/>
    <property type="match status" value="1"/>
</dbReference>
<name>A0A1R2ALZ8_9CILI</name>